<keyword evidence="5 6" id="KW-0472">Membrane</keyword>
<dbReference type="PANTHER" id="PTHR43370:SF1">
    <property type="entry name" value="GUANOSINE ABC TRANSPORTER PERMEASE PROTEIN NUPQ"/>
    <property type="match status" value="1"/>
</dbReference>
<organism evidence="7">
    <name type="scientific">freshwater metagenome</name>
    <dbReference type="NCBI Taxonomy" id="449393"/>
    <lineage>
        <taxon>unclassified sequences</taxon>
        <taxon>metagenomes</taxon>
        <taxon>ecological metagenomes</taxon>
    </lineage>
</organism>
<feature type="transmembrane region" description="Helical" evidence="6">
    <location>
        <begin position="290"/>
        <end position="316"/>
    </location>
</feature>
<dbReference type="Pfam" id="PF02653">
    <property type="entry name" value="BPD_transp_2"/>
    <property type="match status" value="1"/>
</dbReference>
<evidence type="ECO:0000256" key="4">
    <source>
        <dbReference type="ARBA" id="ARBA00022989"/>
    </source>
</evidence>
<dbReference type="EMBL" id="CAFBSG010000003">
    <property type="protein sequence ID" value="CAB5239448.1"/>
    <property type="molecule type" value="Genomic_DNA"/>
</dbReference>
<dbReference type="PANTHER" id="PTHR43370">
    <property type="entry name" value="SUGAR ABC TRANSPORTER INTEGRAL MEMBRANE PROTEIN-RELATED"/>
    <property type="match status" value="1"/>
</dbReference>
<comment type="subcellular location">
    <subcellularLocation>
        <location evidence="1">Cell membrane</location>
        <topology evidence="1">Multi-pass membrane protein</topology>
    </subcellularLocation>
</comment>
<protein>
    <submittedName>
        <fullName evidence="7">Unannotated protein</fullName>
    </submittedName>
</protein>
<gene>
    <name evidence="7" type="ORF">UFOPK3554_00293</name>
</gene>
<feature type="transmembrane region" description="Helical" evidence="6">
    <location>
        <begin position="256"/>
        <end position="278"/>
    </location>
</feature>
<evidence type="ECO:0000256" key="2">
    <source>
        <dbReference type="ARBA" id="ARBA00022475"/>
    </source>
</evidence>
<feature type="transmembrane region" description="Helical" evidence="6">
    <location>
        <begin position="328"/>
        <end position="348"/>
    </location>
</feature>
<evidence type="ECO:0000256" key="3">
    <source>
        <dbReference type="ARBA" id="ARBA00022692"/>
    </source>
</evidence>
<evidence type="ECO:0000256" key="5">
    <source>
        <dbReference type="ARBA" id="ARBA00023136"/>
    </source>
</evidence>
<keyword evidence="3 6" id="KW-0812">Transmembrane</keyword>
<dbReference type="InterPro" id="IPR001851">
    <property type="entry name" value="ABC_transp_permease"/>
</dbReference>
<name>A0A6J7XSS8_9ZZZZ</name>
<feature type="transmembrane region" description="Helical" evidence="6">
    <location>
        <begin position="77"/>
        <end position="97"/>
    </location>
</feature>
<dbReference type="GO" id="GO:0022857">
    <property type="term" value="F:transmembrane transporter activity"/>
    <property type="evidence" value="ECO:0007669"/>
    <property type="project" value="InterPro"/>
</dbReference>
<dbReference type="AlphaFoldDB" id="A0A6J7XSS8"/>
<dbReference type="CDD" id="cd06580">
    <property type="entry name" value="TM_PBP1_transp_TpRbsC_like"/>
    <property type="match status" value="1"/>
</dbReference>
<accession>A0A6J7XSS8</accession>
<dbReference type="GO" id="GO:0005886">
    <property type="term" value="C:plasma membrane"/>
    <property type="evidence" value="ECO:0007669"/>
    <property type="project" value="UniProtKB-SubCell"/>
</dbReference>
<feature type="transmembrane region" description="Helical" evidence="6">
    <location>
        <begin position="354"/>
        <end position="372"/>
    </location>
</feature>
<sequence length="416" mass="44364">MSALLNNVMKNKVVRKFASPWRLALLVALVLIVISVVRRITGANDLTSAGLSSATLRFTIPLLMAGLGGLWAERAGVINIGLEGMMIAGTWIGAWFAFLHGPWIGFLAAAIGGALVGLFHGILVVKIGIDQAVSGLAINLLALGAARYLSGVLFIPNGGDISVSPMVQQPGYLTVPGISSWLLSINGKNIIILSDAAGVLAGFVTEISWATIFLLITVPLSTWILWRTRFGLRLRFCGENPIAAESLGVKVYRTRYMALAISGMFASLGGAYLSLVASQVYREGQTAGRGFIGLATVIFGNWRPSGVLAGSVLFGLTDALRVRQPTSIHAALLVIVILGALFVIWSITRGRMKTASITAAAALFIGFIYIKVPIIPNEFVTFFPNLATILVLVLLAQKLKPPAMLAVPYREREEGH</sequence>
<feature type="transmembrane region" description="Helical" evidence="6">
    <location>
        <begin position="49"/>
        <end position="70"/>
    </location>
</feature>
<feature type="transmembrane region" description="Helical" evidence="6">
    <location>
        <begin position="103"/>
        <end position="124"/>
    </location>
</feature>
<evidence type="ECO:0000256" key="1">
    <source>
        <dbReference type="ARBA" id="ARBA00004651"/>
    </source>
</evidence>
<keyword evidence="4 6" id="KW-1133">Transmembrane helix</keyword>
<feature type="transmembrane region" description="Helical" evidence="6">
    <location>
        <begin position="379"/>
        <end position="396"/>
    </location>
</feature>
<evidence type="ECO:0000313" key="7">
    <source>
        <dbReference type="EMBL" id="CAB5239448.1"/>
    </source>
</evidence>
<feature type="transmembrane region" description="Helical" evidence="6">
    <location>
        <begin position="207"/>
        <end position="226"/>
    </location>
</feature>
<reference evidence="7" key="1">
    <citation type="submission" date="2020-05" db="EMBL/GenBank/DDBJ databases">
        <authorList>
            <person name="Chiriac C."/>
            <person name="Salcher M."/>
            <person name="Ghai R."/>
            <person name="Kavagutti S V."/>
        </authorList>
    </citation>
    <scope>NUCLEOTIDE SEQUENCE</scope>
</reference>
<evidence type="ECO:0000256" key="6">
    <source>
        <dbReference type="SAM" id="Phobius"/>
    </source>
</evidence>
<keyword evidence="2" id="KW-1003">Cell membrane</keyword>
<feature type="transmembrane region" description="Helical" evidence="6">
    <location>
        <begin position="136"/>
        <end position="156"/>
    </location>
</feature>
<proteinExistence type="predicted"/>